<dbReference type="GO" id="GO:0016301">
    <property type="term" value="F:kinase activity"/>
    <property type="evidence" value="ECO:0007669"/>
    <property type="project" value="UniProtKB-UniRule"/>
</dbReference>
<dbReference type="EMBL" id="LUGH01000128">
    <property type="protein sequence ID" value="OBZ88837.1"/>
    <property type="molecule type" value="Genomic_DNA"/>
</dbReference>
<dbReference type="InParanoid" id="A0A1C7NI91"/>
<keyword evidence="3" id="KW-0808">Transferase</keyword>
<dbReference type="EC" id="2.7.1.172" evidence="1"/>
<evidence type="ECO:0000256" key="2">
    <source>
        <dbReference type="ARBA" id="ARBA00048655"/>
    </source>
</evidence>
<organism evidence="4 5">
    <name type="scientific">Choanephora cucurbitarum</name>
    <dbReference type="NCBI Taxonomy" id="101091"/>
    <lineage>
        <taxon>Eukaryota</taxon>
        <taxon>Fungi</taxon>
        <taxon>Fungi incertae sedis</taxon>
        <taxon>Mucoromycota</taxon>
        <taxon>Mucoromycotina</taxon>
        <taxon>Mucoromycetes</taxon>
        <taxon>Mucorales</taxon>
        <taxon>Mucorineae</taxon>
        <taxon>Choanephoraceae</taxon>
        <taxon>Choanephoroideae</taxon>
        <taxon>Choanephora</taxon>
    </lineage>
</organism>
<evidence type="ECO:0000313" key="4">
    <source>
        <dbReference type="EMBL" id="OBZ88837.1"/>
    </source>
</evidence>
<dbReference type="SUPFAM" id="SSF56112">
    <property type="entry name" value="Protein kinase-like (PK-like)"/>
    <property type="match status" value="1"/>
</dbReference>
<protein>
    <recommendedName>
        <fullName evidence="1">protein-ribulosamine 3-kinase</fullName>
        <ecNumber evidence="1">2.7.1.172</ecNumber>
    </recommendedName>
</protein>
<dbReference type="Gene3D" id="3.90.1200.10">
    <property type="match status" value="1"/>
</dbReference>
<evidence type="ECO:0000256" key="1">
    <source>
        <dbReference type="ARBA" id="ARBA00011961"/>
    </source>
</evidence>
<accession>A0A1C7NI91</accession>
<gene>
    <name evidence="4" type="ORF">A0J61_03113</name>
</gene>
<dbReference type="InterPro" id="IPR016477">
    <property type="entry name" value="Fructo-/Ketosamine-3-kinase"/>
</dbReference>
<evidence type="ECO:0000313" key="5">
    <source>
        <dbReference type="Proteomes" id="UP000093000"/>
    </source>
</evidence>
<dbReference type="OrthoDB" id="5772781at2759"/>
<dbReference type="InterPro" id="IPR011009">
    <property type="entry name" value="Kinase-like_dom_sf"/>
</dbReference>
<keyword evidence="5" id="KW-1185">Reference proteome</keyword>
<comment type="similarity">
    <text evidence="3">Belongs to the fructosamine kinase family.</text>
</comment>
<dbReference type="Pfam" id="PF03881">
    <property type="entry name" value="Fructosamin_kin"/>
    <property type="match status" value="1"/>
</dbReference>
<comment type="catalytic activity">
    <reaction evidence="2">
        <text>N(6)-D-ribulosyl-L-lysyl-[protein] + ATP = N(6)-(3-O-phospho-D-ribulosyl)-L-lysyl-[protein] + ADP + H(+)</text>
        <dbReference type="Rhea" id="RHEA:48432"/>
        <dbReference type="Rhea" id="RHEA-COMP:12103"/>
        <dbReference type="Rhea" id="RHEA-COMP:12104"/>
        <dbReference type="ChEBI" id="CHEBI:15378"/>
        <dbReference type="ChEBI" id="CHEBI:30616"/>
        <dbReference type="ChEBI" id="CHEBI:90418"/>
        <dbReference type="ChEBI" id="CHEBI:90420"/>
        <dbReference type="ChEBI" id="CHEBI:456216"/>
        <dbReference type="EC" id="2.7.1.172"/>
    </reaction>
    <physiologicalReaction direction="left-to-right" evidence="2">
        <dbReference type="Rhea" id="RHEA:48433"/>
    </physiologicalReaction>
</comment>
<proteinExistence type="inferred from homology"/>
<dbReference type="Proteomes" id="UP000093000">
    <property type="component" value="Unassembled WGS sequence"/>
</dbReference>
<evidence type="ECO:0000256" key="3">
    <source>
        <dbReference type="PIRNR" id="PIRNR006221"/>
    </source>
</evidence>
<dbReference type="STRING" id="101091.A0A1C7NI91"/>
<sequence>MKDVSIAPELKRLELCTQIHKVTSLGGGSISQAACYSTDKGDYFVKTNSDKNASQWFKAESLALDRINAIVPGLVPRPIYHTTQEHPAFIVTEYVAMDRHRSPEAQVQLGQALAQLHAKPHSQFGFDVTSWCGTTQLDNTWSSDWCSFYKTQRLLPLLNQVKGSNHDLDRIGDLLCRRLEHWLGPDSLGPVAPSLLHGDLWSGNWAMVKGSNRPVIFDPAAYYGHYEVEHGIMKMFGGFSSFDAYDDALGELGTVPISPPEARKERSAIYEAYHHLNHFAMFGGSYASGFIDLVEPLLYRE</sequence>
<reference evidence="4 5" key="1">
    <citation type="submission" date="2016-03" db="EMBL/GenBank/DDBJ databases">
        <title>Choanephora cucurbitarum.</title>
        <authorList>
            <person name="Min B."/>
            <person name="Park H."/>
            <person name="Park J.-H."/>
            <person name="Shin H.-D."/>
            <person name="Choi I.-G."/>
        </authorList>
    </citation>
    <scope>NUCLEOTIDE SEQUENCE [LARGE SCALE GENOMIC DNA]</scope>
    <source>
        <strain evidence="4 5">KUS-F28377</strain>
    </source>
</reference>
<comment type="caution">
    <text evidence="4">The sequence shown here is derived from an EMBL/GenBank/DDBJ whole genome shotgun (WGS) entry which is preliminary data.</text>
</comment>
<keyword evidence="3 4" id="KW-0418">Kinase</keyword>
<dbReference type="PANTHER" id="PTHR12149:SF8">
    <property type="entry name" value="PROTEIN-RIBULOSAMINE 3-KINASE"/>
    <property type="match status" value="1"/>
</dbReference>
<dbReference type="GO" id="GO:0102193">
    <property type="term" value="F:protein-ribulosamine 3-kinase activity"/>
    <property type="evidence" value="ECO:0007669"/>
    <property type="project" value="UniProtKB-EC"/>
</dbReference>
<name>A0A1C7NI91_9FUNG</name>
<dbReference type="AlphaFoldDB" id="A0A1C7NI91"/>
<dbReference type="PIRSF" id="PIRSF006221">
    <property type="entry name" value="Ketosamine-3-kinase"/>
    <property type="match status" value="1"/>
</dbReference>
<dbReference type="PANTHER" id="PTHR12149">
    <property type="entry name" value="FRUCTOSAMINE 3 KINASE-RELATED PROTEIN"/>
    <property type="match status" value="1"/>
</dbReference>
<dbReference type="Gene3D" id="3.30.200.20">
    <property type="entry name" value="Phosphorylase Kinase, domain 1"/>
    <property type="match status" value="1"/>
</dbReference>